<accession>A0A6I4UJX9</accession>
<dbReference type="Pfam" id="PF04264">
    <property type="entry name" value="YceI"/>
    <property type="match status" value="1"/>
</dbReference>
<dbReference type="Proteomes" id="UP000548685">
    <property type="component" value="Unassembled WGS sequence"/>
</dbReference>
<proteinExistence type="predicted"/>
<evidence type="ECO:0000313" key="4">
    <source>
        <dbReference type="EMBL" id="MXP37897.1"/>
    </source>
</evidence>
<evidence type="ECO:0000313" key="5">
    <source>
        <dbReference type="Proteomes" id="UP000430021"/>
    </source>
</evidence>
<evidence type="ECO:0000313" key="6">
    <source>
        <dbReference type="Proteomes" id="UP000548685"/>
    </source>
</evidence>
<dbReference type="InterPro" id="IPR036761">
    <property type="entry name" value="TTHA0802/YceI-like_sf"/>
</dbReference>
<dbReference type="PROSITE" id="PS51257">
    <property type="entry name" value="PROKAR_LIPOPROTEIN"/>
    <property type="match status" value="1"/>
</dbReference>
<dbReference type="PANTHER" id="PTHR34406">
    <property type="entry name" value="PROTEIN YCEI"/>
    <property type="match status" value="1"/>
</dbReference>
<dbReference type="Gene3D" id="2.40.128.110">
    <property type="entry name" value="Lipid/polyisoprenoid-binding, YceI-like"/>
    <property type="match status" value="1"/>
</dbReference>
<dbReference type="EMBL" id="WTYB01000001">
    <property type="protein sequence ID" value="MXP37897.1"/>
    <property type="molecule type" value="Genomic_DNA"/>
</dbReference>
<keyword evidence="1" id="KW-0732">Signal</keyword>
<sequence length="213" mass="22050">MTNLRSLTLAAAFALGLSACAEPAVDASQDKATDAAPLTEGDWALDPTGSRLSYVSIKAGEVAEANRFDKLSGSVAADGTATLDIDLASVNTGVDIRNERMREIFFGVAENPKATVTAKLDPAAFAGLAVGQSLTRPLKASVAIKGATSDIETEVLVTRASADRVTVVPTAPVIISTDMFGLTDELGELRALAQLPSITPAVPVTFTLSFKRG</sequence>
<dbReference type="InterPro" id="IPR027016">
    <property type="entry name" value="UCP029811"/>
</dbReference>
<dbReference type="EMBL" id="JACICE010000001">
    <property type="protein sequence ID" value="MBB3774453.1"/>
    <property type="molecule type" value="Genomic_DNA"/>
</dbReference>
<name>A0A6I4UJX9_9SPHN</name>
<keyword evidence="6" id="KW-1185">Reference proteome</keyword>
<feature type="domain" description="Lipid/polyisoprenoid-binding YceI-like" evidence="2">
    <location>
        <begin position="42"/>
        <end position="211"/>
    </location>
</feature>
<protein>
    <submittedName>
        <fullName evidence="4">YceI family protein</fullName>
    </submittedName>
</protein>
<dbReference type="InterPro" id="IPR007372">
    <property type="entry name" value="Lipid/polyisoprenoid-bd_YceI"/>
</dbReference>
<feature type="signal peptide" evidence="1">
    <location>
        <begin position="1"/>
        <end position="21"/>
    </location>
</feature>
<dbReference type="SMART" id="SM00867">
    <property type="entry name" value="YceI"/>
    <property type="match status" value="1"/>
</dbReference>
<dbReference type="PIRSF" id="PIRSF029811">
    <property type="entry name" value="UCP029811"/>
    <property type="match status" value="1"/>
</dbReference>
<gene>
    <name evidence="3" type="ORF">FHS52_000396</name>
    <name evidence="4" type="ORF">GRI59_04605</name>
</gene>
<evidence type="ECO:0000313" key="3">
    <source>
        <dbReference type="EMBL" id="MBB3774453.1"/>
    </source>
</evidence>
<dbReference type="SUPFAM" id="SSF101874">
    <property type="entry name" value="YceI-like"/>
    <property type="match status" value="1"/>
</dbReference>
<evidence type="ECO:0000256" key="1">
    <source>
        <dbReference type="SAM" id="SignalP"/>
    </source>
</evidence>
<dbReference type="Proteomes" id="UP000430021">
    <property type="component" value="Unassembled WGS sequence"/>
</dbReference>
<comment type="caution">
    <text evidence="4">The sequence shown here is derived from an EMBL/GenBank/DDBJ whole genome shotgun (WGS) entry which is preliminary data.</text>
</comment>
<evidence type="ECO:0000259" key="2">
    <source>
        <dbReference type="SMART" id="SM00867"/>
    </source>
</evidence>
<feature type="chain" id="PRO_5026025080" evidence="1">
    <location>
        <begin position="22"/>
        <end position="213"/>
    </location>
</feature>
<dbReference type="PANTHER" id="PTHR34406:SF1">
    <property type="entry name" value="PROTEIN YCEI"/>
    <property type="match status" value="1"/>
</dbReference>
<organism evidence="4 5">
    <name type="scientific">Erythrobacter ramosus</name>
    <dbReference type="NCBI Taxonomy" id="35811"/>
    <lineage>
        <taxon>Bacteria</taxon>
        <taxon>Pseudomonadati</taxon>
        <taxon>Pseudomonadota</taxon>
        <taxon>Alphaproteobacteria</taxon>
        <taxon>Sphingomonadales</taxon>
        <taxon>Erythrobacteraceae</taxon>
        <taxon>Erythrobacter/Porphyrobacter group</taxon>
        <taxon>Erythrobacter</taxon>
    </lineage>
</organism>
<reference evidence="3 6" key="2">
    <citation type="submission" date="2020-08" db="EMBL/GenBank/DDBJ databases">
        <title>Genomic Encyclopedia of Type Strains, Phase IV (KMG-IV): sequencing the most valuable type-strain genomes for metagenomic binning, comparative biology and taxonomic classification.</title>
        <authorList>
            <person name="Goeker M."/>
        </authorList>
    </citation>
    <scope>NUCLEOTIDE SEQUENCE [LARGE SCALE GENOMIC DNA]</scope>
    <source>
        <strain evidence="3 6">DSM 8510</strain>
    </source>
</reference>
<reference evidence="4 5" key="1">
    <citation type="submission" date="2019-12" db="EMBL/GenBank/DDBJ databases">
        <title>Genomic-based taxomic classification of the family Erythrobacteraceae.</title>
        <authorList>
            <person name="Xu L."/>
        </authorList>
    </citation>
    <scope>NUCLEOTIDE SEQUENCE [LARGE SCALE GENOMIC DNA]</scope>
    <source>
        <strain evidence="4 5">JCM 10282</strain>
    </source>
</reference>
<dbReference type="AlphaFoldDB" id="A0A6I4UJX9"/>
<dbReference type="OrthoDB" id="5525824at2"/>
<dbReference type="RefSeq" id="WP_160759994.1">
    <property type="nucleotide sequence ID" value="NZ_BAAADZ010000002.1"/>
</dbReference>